<proteinExistence type="predicted"/>
<evidence type="ECO:0000313" key="1">
    <source>
        <dbReference type="EMBL" id="KAG8174715.1"/>
    </source>
</evidence>
<accession>A0AAV6TS32</accession>
<evidence type="ECO:0008006" key="3">
    <source>
        <dbReference type="Google" id="ProtNLM"/>
    </source>
</evidence>
<name>A0AAV6TS32_9ARAC</name>
<gene>
    <name evidence="1" type="ORF">JTE90_025058</name>
</gene>
<comment type="caution">
    <text evidence="1">The sequence shown here is derived from an EMBL/GenBank/DDBJ whole genome shotgun (WGS) entry which is preliminary data.</text>
</comment>
<dbReference type="AlphaFoldDB" id="A0AAV6TS32"/>
<sequence>MNISKSALARHVAKFKNTVDVDNIIFRKDLVSGMVSTTDQETMQNDYLLTSSYMNYGLDMHQVQKLAYQYANGLNLKIRDSWKSTKIAGKDWFCGFMDRHPKLSPRSPEATSFGRGTSFNKANVASFHKNLKTPEFYSPDTMSAFERAYEERKCLPFNFKEMFLYSRASFASFLGRSLSAAARCWPVTGPTYLTVDLTYGPCRKHSLPPPPPPERSGIDDVTSNLCGTRVQMSSNVWKRSKTTGLTSE</sequence>
<evidence type="ECO:0000313" key="2">
    <source>
        <dbReference type="Proteomes" id="UP000827092"/>
    </source>
</evidence>
<reference evidence="1 2" key="1">
    <citation type="journal article" date="2022" name="Nat. Ecol. Evol.">
        <title>A masculinizing supergene underlies an exaggerated male reproductive morph in a spider.</title>
        <authorList>
            <person name="Hendrickx F."/>
            <person name="De Corte Z."/>
            <person name="Sonet G."/>
            <person name="Van Belleghem S.M."/>
            <person name="Kostlbacher S."/>
            <person name="Vangestel C."/>
        </authorList>
    </citation>
    <scope>NUCLEOTIDE SEQUENCE [LARGE SCALE GENOMIC DNA]</scope>
    <source>
        <strain evidence="1">W744_W776</strain>
    </source>
</reference>
<dbReference type="Proteomes" id="UP000827092">
    <property type="component" value="Unassembled WGS sequence"/>
</dbReference>
<dbReference type="EMBL" id="JAFNEN010001164">
    <property type="protein sequence ID" value="KAG8174715.1"/>
    <property type="molecule type" value="Genomic_DNA"/>
</dbReference>
<protein>
    <recommendedName>
        <fullName evidence="3">HTH CENPB-type domain-containing protein</fullName>
    </recommendedName>
</protein>
<organism evidence="1 2">
    <name type="scientific">Oedothorax gibbosus</name>
    <dbReference type="NCBI Taxonomy" id="931172"/>
    <lineage>
        <taxon>Eukaryota</taxon>
        <taxon>Metazoa</taxon>
        <taxon>Ecdysozoa</taxon>
        <taxon>Arthropoda</taxon>
        <taxon>Chelicerata</taxon>
        <taxon>Arachnida</taxon>
        <taxon>Araneae</taxon>
        <taxon>Araneomorphae</taxon>
        <taxon>Entelegynae</taxon>
        <taxon>Araneoidea</taxon>
        <taxon>Linyphiidae</taxon>
        <taxon>Erigoninae</taxon>
        <taxon>Oedothorax</taxon>
    </lineage>
</organism>
<keyword evidence="2" id="KW-1185">Reference proteome</keyword>